<evidence type="ECO:0008006" key="5">
    <source>
        <dbReference type="Google" id="ProtNLM"/>
    </source>
</evidence>
<evidence type="ECO:0000256" key="1">
    <source>
        <dbReference type="SAM" id="MobiDB-lite"/>
    </source>
</evidence>
<feature type="chain" id="PRO_5043027492" description="Secreted protein" evidence="2">
    <location>
        <begin position="27"/>
        <end position="105"/>
    </location>
</feature>
<feature type="signal peptide" evidence="2">
    <location>
        <begin position="1"/>
        <end position="26"/>
    </location>
</feature>
<dbReference type="AlphaFoldDB" id="A0AAN7LUA4"/>
<dbReference type="EMBL" id="JAXQNO010000012">
    <property type="protein sequence ID" value="KAK4786863.1"/>
    <property type="molecule type" value="Genomic_DNA"/>
</dbReference>
<keyword evidence="4" id="KW-1185">Reference proteome</keyword>
<feature type="region of interest" description="Disordered" evidence="1">
    <location>
        <begin position="25"/>
        <end position="49"/>
    </location>
</feature>
<name>A0AAN7LUA4_TRANT</name>
<protein>
    <recommendedName>
        <fullName evidence="5">Secreted protein</fullName>
    </recommendedName>
</protein>
<feature type="compositionally biased region" description="Polar residues" evidence="1">
    <location>
        <begin position="35"/>
        <end position="49"/>
    </location>
</feature>
<accession>A0AAN7LUA4</accession>
<organism evidence="3 4">
    <name type="scientific">Trapa natans</name>
    <name type="common">Water chestnut</name>
    <dbReference type="NCBI Taxonomy" id="22666"/>
    <lineage>
        <taxon>Eukaryota</taxon>
        <taxon>Viridiplantae</taxon>
        <taxon>Streptophyta</taxon>
        <taxon>Embryophyta</taxon>
        <taxon>Tracheophyta</taxon>
        <taxon>Spermatophyta</taxon>
        <taxon>Magnoliopsida</taxon>
        <taxon>eudicotyledons</taxon>
        <taxon>Gunneridae</taxon>
        <taxon>Pentapetalae</taxon>
        <taxon>rosids</taxon>
        <taxon>malvids</taxon>
        <taxon>Myrtales</taxon>
        <taxon>Lythraceae</taxon>
        <taxon>Trapa</taxon>
    </lineage>
</organism>
<gene>
    <name evidence="3" type="ORF">SAY86_010696</name>
</gene>
<keyword evidence="2" id="KW-0732">Signal</keyword>
<sequence length="105" mass="10563">MTKLSAMVVVFGLLGLLLSEASSTLAESVAPDGSHPTSNSNQKTKQGYVQGTTAGNAAAEVVEVINNAGPYVGVKASPQPAPAATSSDVTNVTPDIETEVVVLGH</sequence>
<proteinExistence type="predicted"/>
<evidence type="ECO:0000313" key="4">
    <source>
        <dbReference type="Proteomes" id="UP001346149"/>
    </source>
</evidence>
<comment type="caution">
    <text evidence="3">The sequence shown here is derived from an EMBL/GenBank/DDBJ whole genome shotgun (WGS) entry which is preliminary data.</text>
</comment>
<evidence type="ECO:0000313" key="3">
    <source>
        <dbReference type="EMBL" id="KAK4786863.1"/>
    </source>
</evidence>
<reference evidence="3 4" key="1">
    <citation type="journal article" date="2023" name="Hortic Res">
        <title>Pangenome of water caltrop reveals structural variations and asymmetric subgenome divergence after allopolyploidization.</title>
        <authorList>
            <person name="Zhang X."/>
            <person name="Chen Y."/>
            <person name="Wang L."/>
            <person name="Yuan Y."/>
            <person name="Fang M."/>
            <person name="Shi L."/>
            <person name="Lu R."/>
            <person name="Comes H.P."/>
            <person name="Ma Y."/>
            <person name="Chen Y."/>
            <person name="Huang G."/>
            <person name="Zhou Y."/>
            <person name="Zheng Z."/>
            <person name="Qiu Y."/>
        </authorList>
    </citation>
    <scope>NUCLEOTIDE SEQUENCE [LARGE SCALE GENOMIC DNA]</scope>
    <source>
        <strain evidence="3">F231</strain>
    </source>
</reference>
<dbReference type="Proteomes" id="UP001346149">
    <property type="component" value="Unassembled WGS sequence"/>
</dbReference>
<evidence type="ECO:0000256" key="2">
    <source>
        <dbReference type="SAM" id="SignalP"/>
    </source>
</evidence>